<dbReference type="GO" id="GO:0016151">
    <property type="term" value="F:nickel cation binding"/>
    <property type="evidence" value="ECO:0007669"/>
    <property type="project" value="UniProtKB-UniRule"/>
</dbReference>
<dbReference type="RefSeq" id="WP_063699045.1">
    <property type="nucleotide sequence ID" value="NZ_LUUB01000042.1"/>
</dbReference>
<keyword evidence="5" id="KW-1185">Reference proteome</keyword>
<comment type="subcellular location">
    <subcellularLocation>
        <location evidence="3">Cytoplasm</location>
    </subcellularLocation>
</comment>
<name>A0A176YYG5_9BRAD</name>
<comment type="similarity">
    <text evidence="1 3">Belongs to the UreD family.</text>
</comment>
<dbReference type="Proteomes" id="UP000076959">
    <property type="component" value="Unassembled WGS sequence"/>
</dbReference>
<evidence type="ECO:0000313" key="5">
    <source>
        <dbReference type="Proteomes" id="UP000076959"/>
    </source>
</evidence>
<dbReference type="AlphaFoldDB" id="A0A176YYG5"/>
<comment type="function">
    <text evidence="3">Required for maturation of urease via the functional incorporation of the urease nickel metallocenter.</text>
</comment>
<reference evidence="4 5" key="1">
    <citation type="submission" date="2016-03" db="EMBL/GenBank/DDBJ databases">
        <title>Draft Genome Sequence of the Strain BR 10245 (Bradyrhizobium sp.) isolated from nodules of Centrolobium paraense.</title>
        <authorList>
            <person name="Simoes-Araujo J.L.Sr."/>
            <person name="Barauna A.C."/>
            <person name="Silva K."/>
            <person name="Zilli J.E."/>
        </authorList>
    </citation>
    <scope>NUCLEOTIDE SEQUENCE [LARGE SCALE GENOMIC DNA]</scope>
    <source>
        <strain evidence="4 5">BR 10245</strain>
    </source>
</reference>
<dbReference type="OrthoDB" id="9798842at2"/>
<dbReference type="Pfam" id="PF01774">
    <property type="entry name" value="UreD"/>
    <property type="match status" value="1"/>
</dbReference>
<keyword evidence="3" id="KW-0996">Nickel insertion</keyword>
<evidence type="ECO:0000256" key="2">
    <source>
        <dbReference type="ARBA" id="ARBA00023186"/>
    </source>
</evidence>
<comment type="caution">
    <text evidence="4">The sequence shown here is derived from an EMBL/GenBank/DDBJ whole genome shotgun (WGS) entry which is preliminary data.</text>
</comment>
<dbReference type="STRING" id="1505087.AYJ54_07030"/>
<evidence type="ECO:0000313" key="4">
    <source>
        <dbReference type="EMBL" id="OAF12235.1"/>
    </source>
</evidence>
<dbReference type="PANTHER" id="PTHR33643">
    <property type="entry name" value="UREASE ACCESSORY PROTEIN D"/>
    <property type="match status" value="1"/>
</dbReference>
<keyword evidence="3" id="KW-0963">Cytoplasm</keyword>
<evidence type="ECO:0000256" key="3">
    <source>
        <dbReference type="HAMAP-Rule" id="MF_01384"/>
    </source>
</evidence>
<dbReference type="EMBL" id="LUUB01000042">
    <property type="protein sequence ID" value="OAF12235.1"/>
    <property type="molecule type" value="Genomic_DNA"/>
</dbReference>
<organism evidence="4 5">
    <name type="scientific">Bradyrhizobium centrolobii</name>
    <dbReference type="NCBI Taxonomy" id="1505087"/>
    <lineage>
        <taxon>Bacteria</taxon>
        <taxon>Pseudomonadati</taxon>
        <taxon>Pseudomonadota</taxon>
        <taxon>Alphaproteobacteria</taxon>
        <taxon>Hyphomicrobiales</taxon>
        <taxon>Nitrobacteraceae</taxon>
        <taxon>Bradyrhizobium</taxon>
    </lineage>
</organism>
<dbReference type="InterPro" id="IPR002669">
    <property type="entry name" value="UreD"/>
</dbReference>
<gene>
    <name evidence="3" type="primary">ureD</name>
    <name evidence="4" type="ORF">AYJ54_07030</name>
</gene>
<protein>
    <recommendedName>
        <fullName evidence="3">Urease accessory protein UreD</fullName>
    </recommendedName>
</protein>
<comment type="subunit">
    <text evidence="3">UreD, UreF and UreG form a complex that acts as a GTP-hydrolysis-dependent molecular chaperone, activating the urease apoprotein by helping to assemble the nickel containing metallocenter of UreC. The UreE protein probably delivers the nickel.</text>
</comment>
<evidence type="ECO:0000256" key="1">
    <source>
        <dbReference type="ARBA" id="ARBA00007177"/>
    </source>
</evidence>
<dbReference type="PANTHER" id="PTHR33643:SF1">
    <property type="entry name" value="UREASE ACCESSORY PROTEIN D"/>
    <property type="match status" value="1"/>
</dbReference>
<dbReference type="HAMAP" id="MF_01384">
    <property type="entry name" value="UreD"/>
    <property type="match status" value="1"/>
</dbReference>
<keyword evidence="2 3" id="KW-0143">Chaperone</keyword>
<sequence length="281" mass="30158">MRSELSTNSSDLESSVFEANRARGVVRFDVHATDGVTRRGALHESGSLRVRFPSPEDEGLSGVFVNTAGGVAGGDRFDIDVTATDAARLTLTTAAAEKVYRAPGPAAQLNIALKVGAGAHLSWLPQETILFDRARVQRRFDIEVYETASLLLCEIVVFGRTAMGERMEQGEFVDRWRLRRGGKLVFAETVRLDGNIGAKLARSAVAKGGAAIGTALIVPGDEALVERIREAADSFAGEVGISAWNGFALARFCAQDAARLRADMMAVLARTGVALPRLWLN</sequence>
<dbReference type="GO" id="GO:0005737">
    <property type="term" value="C:cytoplasm"/>
    <property type="evidence" value="ECO:0007669"/>
    <property type="project" value="UniProtKB-SubCell"/>
</dbReference>
<proteinExistence type="inferred from homology"/>
<accession>A0A176YYG5</accession>